<accession>A0A223S3C3</accession>
<proteinExistence type="predicted"/>
<dbReference type="EMBL" id="CP022753">
    <property type="protein sequence ID" value="ASU82633.1"/>
    <property type="molecule type" value="Genomic_DNA"/>
</dbReference>
<keyword evidence="3" id="KW-1185">Reference proteome</keyword>
<reference evidence="2 3" key="1">
    <citation type="submission" date="2017-08" db="EMBL/GenBank/DDBJ databases">
        <title>The complete genome sequence of Nocardiopsis gilva YIM 90087.</title>
        <authorList>
            <person name="Yin M."/>
            <person name="Tang S."/>
        </authorList>
    </citation>
    <scope>NUCLEOTIDE SEQUENCE [LARGE SCALE GENOMIC DNA]</scope>
    <source>
        <strain evidence="2 3">YIM 90087</strain>
    </source>
</reference>
<keyword evidence="1" id="KW-1133">Transmembrane helix</keyword>
<dbReference type="RefSeq" id="WP_017620064.1">
    <property type="nucleotide sequence ID" value="NZ_ANBG01000291.1"/>
</dbReference>
<evidence type="ECO:0000256" key="1">
    <source>
        <dbReference type="SAM" id="Phobius"/>
    </source>
</evidence>
<dbReference type="Proteomes" id="UP000215005">
    <property type="component" value="Chromosome"/>
</dbReference>
<keyword evidence="1" id="KW-0472">Membrane</keyword>
<sequence length="204" mass="21198">MQLDQPLFRALRAGLFAAVCVAISAGLHCSAGGAPVGWGALGLAVLLVGAGGYTLAGAQRGLAPIMAAAFVTQFGLHHLFSAAAVTPSGMTTATADAAAGGMHHTMGGSSGMAMLLVHVFTALLTAWWLERGESDLAELLRLLGAHLPLLLAAPRPLTVPPHPRLRRRPDKPRPVEQLLARTVRRRGPPGCAFVFHSGPAVMTR</sequence>
<evidence type="ECO:0000313" key="3">
    <source>
        <dbReference type="Proteomes" id="UP000215005"/>
    </source>
</evidence>
<feature type="transmembrane region" description="Helical" evidence="1">
    <location>
        <begin position="111"/>
        <end position="129"/>
    </location>
</feature>
<dbReference type="KEGG" id="ngv:CDO52_07405"/>
<gene>
    <name evidence="2" type="ORF">CDO52_07405</name>
</gene>
<name>A0A223S3C3_9ACTN</name>
<feature type="transmembrane region" description="Helical" evidence="1">
    <location>
        <begin position="36"/>
        <end position="55"/>
    </location>
</feature>
<dbReference type="OrthoDB" id="5191668at2"/>
<feature type="transmembrane region" description="Helical" evidence="1">
    <location>
        <begin position="62"/>
        <end position="80"/>
    </location>
</feature>
<dbReference type="AlphaFoldDB" id="A0A223S3C3"/>
<evidence type="ECO:0000313" key="2">
    <source>
        <dbReference type="EMBL" id="ASU82633.1"/>
    </source>
</evidence>
<keyword evidence="1" id="KW-0812">Transmembrane</keyword>
<organism evidence="2 3">
    <name type="scientific">Nocardiopsis gilva YIM 90087</name>
    <dbReference type="NCBI Taxonomy" id="1235441"/>
    <lineage>
        <taxon>Bacteria</taxon>
        <taxon>Bacillati</taxon>
        <taxon>Actinomycetota</taxon>
        <taxon>Actinomycetes</taxon>
        <taxon>Streptosporangiales</taxon>
        <taxon>Nocardiopsidaceae</taxon>
        <taxon>Nocardiopsis</taxon>
    </lineage>
</organism>
<protein>
    <submittedName>
        <fullName evidence="2">Uncharacterized protein</fullName>
    </submittedName>
</protein>